<proteinExistence type="predicted"/>
<organism evidence="3 4">
    <name type="scientific">Paenibacillus cremeus</name>
    <dbReference type="NCBI Taxonomy" id="2163881"/>
    <lineage>
        <taxon>Bacteria</taxon>
        <taxon>Bacillati</taxon>
        <taxon>Bacillota</taxon>
        <taxon>Bacilli</taxon>
        <taxon>Bacillales</taxon>
        <taxon>Paenibacillaceae</taxon>
        <taxon>Paenibacillus</taxon>
    </lineage>
</organism>
<keyword evidence="2" id="KW-0472">Membrane</keyword>
<dbReference type="Pfam" id="PF09581">
    <property type="entry name" value="Spore_III_AF"/>
    <property type="match status" value="1"/>
</dbReference>
<keyword evidence="2" id="KW-1133">Transmembrane helix</keyword>
<dbReference type="RefSeq" id="WP_144842686.1">
    <property type="nucleotide sequence ID" value="NZ_VNJI01000002.1"/>
</dbReference>
<accession>A0A559KHA8</accession>
<evidence type="ECO:0000256" key="2">
    <source>
        <dbReference type="SAM" id="Phobius"/>
    </source>
</evidence>
<comment type="caution">
    <text evidence="3">The sequence shown here is derived from an EMBL/GenBank/DDBJ whole genome shotgun (WGS) entry which is preliminary data.</text>
</comment>
<reference evidence="3 4" key="1">
    <citation type="submission" date="2019-07" db="EMBL/GenBank/DDBJ databases">
        <authorList>
            <person name="Kim J."/>
        </authorList>
    </citation>
    <scope>NUCLEOTIDE SEQUENCE [LARGE SCALE GENOMIC DNA]</scope>
    <source>
        <strain evidence="3 4">JC52</strain>
    </source>
</reference>
<gene>
    <name evidence="3" type="primary">spoIIIAF</name>
    <name evidence="3" type="ORF">FPZ49_02005</name>
</gene>
<sequence>MEWLSGWLKSVILVILLATFVDLLLPNQSMQRYVKTVMSLFLLLTLLHPLLTLFEKHTNMEKLLADALFQPGSQQSGAGSDDAMASLPTIQQRADAIRSYQQKETHQLVQNQAADLMKRKIESTGVTVQSIQVETATDASGQAIIKQVTVSVDPKAQPPTSKGSAAPKAGMEPVKPVSGVTVPDIQIGSRTTPAVPAARMKDNTGAALTPELEQKKTQIMYMLEQDWELKPDQIALSIQQGR</sequence>
<dbReference type="AlphaFoldDB" id="A0A559KHA8"/>
<feature type="transmembrane region" description="Helical" evidence="2">
    <location>
        <begin position="6"/>
        <end position="25"/>
    </location>
</feature>
<keyword evidence="4" id="KW-1185">Reference proteome</keyword>
<dbReference type="InterPro" id="IPR014245">
    <property type="entry name" value="Spore_III_AF"/>
</dbReference>
<dbReference type="OrthoDB" id="2375554at2"/>
<dbReference type="EMBL" id="VNJI01000002">
    <property type="protein sequence ID" value="TVY11496.1"/>
    <property type="molecule type" value="Genomic_DNA"/>
</dbReference>
<dbReference type="NCBIfam" id="TIGR02896">
    <property type="entry name" value="spore_III_AF"/>
    <property type="match status" value="1"/>
</dbReference>
<evidence type="ECO:0000313" key="3">
    <source>
        <dbReference type="EMBL" id="TVY11496.1"/>
    </source>
</evidence>
<evidence type="ECO:0000313" key="4">
    <source>
        <dbReference type="Proteomes" id="UP000317036"/>
    </source>
</evidence>
<keyword evidence="2" id="KW-0812">Transmembrane</keyword>
<feature type="region of interest" description="Disordered" evidence="1">
    <location>
        <begin position="154"/>
        <end position="177"/>
    </location>
</feature>
<evidence type="ECO:0000256" key="1">
    <source>
        <dbReference type="SAM" id="MobiDB-lite"/>
    </source>
</evidence>
<feature type="transmembrane region" description="Helical" evidence="2">
    <location>
        <begin position="37"/>
        <end position="54"/>
    </location>
</feature>
<dbReference type="Proteomes" id="UP000317036">
    <property type="component" value="Unassembled WGS sequence"/>
</dbReference>
<protein>
    <submittedName>
        <fullName evidence="3">Stage III sporulation protein AF</fullName>
    </submittedName>
</protein>
<name>A0A559KHA8_9BACL</name>